<dbReference type="Proteomes" id="UP000016924">
    <property type="component" value="Unassembled WGS sequence"/>
</dbReference>
<dbReference type="eggNOG" id="ENOG502SCED">
    <property type="taxonomic scope" value="Eukaryota"/>
</dbReference>
<dbReference type="GeneID" id="19902750"/>
<evidence type="ECO:0000313" key="7">
    <source>
        <dbReference type="Proteomes" id="UP000016924"/>
    </source>
</evidence>
<sequence length="183" mass="19857">MGKEKPAKGPKGIPNRALHARISYLHQAVSYLSASVQPWADGRSATSAPAEQPSTGAKRIEERHGKNAETAAGSKALTDTKETPSLEPPLYLASHIRSVSRKSQVRLSQDIKRSLCKRCDTLLIPGKTSDSKLANLSYEGRKPWADVLVIQCKTCGAEKRFPVGAKRQQRKAARQAQKAAASD</sequence>
<dbReference type="HOGENOM" id="CLU_079140_1_1_1"/>
<evidence type="ECO:0000256" key="1">
    <source>
        <dbReference type="ARBA" id="ARBA00022694"/>
    </source>
</evidence>
<protein>
    <recommendedName>
        <fullName evidence="8">Rpr2-domain-containing protein</fullName>
    </recommendedName>
</protein>
<dbReference type="Pfam" id="PF04032">
    <property type="entry name" value="Rpr2"/>
    <property type="match status" value="1"/>
</dbReference>
<dbReference type="OrthoDB" id="128536at2759"/>
<dbReference type="EMBL" id="JH767580">
    <property type="protein sequence ID" value="EON66342.1"/>
    <property type="molecule type" value="Genomic_DNA"/>
</dbReference>
<dbReference type="InterPro" id="IPR007175">
    <property type="entry name" value="Rpr2/Snm1/Rpp21"/>
</dbReference>
<proteinExistence type="inferred from homology"/>
<feature type="compositionally biased region" description="Polar residues" evidence="5">
    <location>
        <begin position="44"/>
        <end position="55"/>
    </location>
</feature>
<organism evidence="6 7">
    <name type="scientific">Coniosporium apollinis (strain CBS 100218)</name>
    <name type="common">Rock-inhabiting black yeast</name>
    <dbReference type="NCBI Taxonomy" id="1168221"/>
    <lineage>
        <taxon>Eukaryota</taxon>
        <taxon>Fungi</taxon>
        <taxon>Dikarya</taxon>
        <taxon>Ascomycota</taxon>
        <taxon>Pezizomycotina</taxon>
        <taxon>Dothideomycetes</taxon>
        <taxon>Dothideomycetes incertae sedis</taxon>
        <taxon>Coniosporium</taxon>
    </lineage>
</organism>
<accession>R7YWQ6</accession>
<feature type="compositionally biased region" description="Low complexity" evidence="5">
    <location>
        <begin position="174"/>
        <end position="183"/>
    </location>
</feature>
<dbReference type="GO" id="GO:0008033">
    <property type="term" value="P:tRNA processing"/>
    <property type="evidence" value="ECO:0007669"/>
    <property type="project" value="UniProtKB-KW"/>
</dbReference>
<evidence type="ECO:0000313" key="6">
    <source>
        <dbReference type="EMBL" id="EON66342.1"/>
    </source>
</evidence>
<dbReference type="GO" id="GO:0046872">
    <property type="term" value="F:metal ion binding"/>
    <property type="evidence" value="ECO:0007669"/>
    <property type="project" value="UniProtKB-KW"/>
</dbReference>
<dbReference type="PANTHER" id="PTHR14742">
    <property type="entry name" value="RIBONUCLEASE P SUBUNIT P21"/>
    <property type="match status" value="1"/>
</dbReference>
<dbReference type="PANTHER" id="PTHR14742:SF0">
    <property type="entry name" value="RIBONUCLEASE P PROTEIN SUBUNIT P21"/>
    <property type="match status" value="1"/>
</dbReference>
<dbReference type="AlphaFoldDB" id="R7YWQ6"/>
<evidence type="ECO:0000256" key="3">
    <source>
        <dbReference type="ARBA" id="ARBA00022833"/>
    </source>
</evidence>
<gene>
    <name evidence="6" type="ORF">W97_05439</name>
</gene>
<feature type="compositionally biased region" description="Basic and acidic residues" evidence="5">
    <location>
        <begin position="58"/>
        <end position="67"/>
    </location>
</feature>
<evidence type="ECO:0008006" key="8">
    <source>
        <dbReference type="Google" id="ProtNLM"/>
    </source>
</evidence>
<feature type="region of interest" description="Disordered" evidence="5">
    <location>
        <begin position="163"/>
        <end position="183"/>
    </location>
</feature>
<feature type="region of interest" description="Disordered" evidence="5">
    <location>
        <begin position="40"/>
        <end position="88"/>
    </location>
</feature>
<evidence type="ECO:0000256" key="4">
    <source>
        <dbReference type="ARBA" id="ARBA00038402"/>
    </source>
</evidence>
<keyword evidence="1" id="KW-0819">tRNA processing</keyword>
<keyword evidence="3" id="KW-0862">Zinc</keyword>
<dbReference type="GO" id="GO:0005655">
    <property type="term" value="C:nucleolar ribonuclease P complex"/>
    <property type="evidence" value="ECO:0007669"/>
    <property type="project" value="TreeGrafter"/>
</dbReference>
<keyword evidence="2" id="KW-0479">Metal-binding</keyword>
<reference evidence="7" key="1">
    <citation type="submission" date="2012-06" db="EMBL/GenBank/DDBJ databases">
        <title>The genome sequence of Coniosporium apollinis CBS 100218.</title>
        <authorList>
            <consortium name="The Broad Institute Genome Sequencing Platform"/>
            <person name="Cuomo C."/>
            <person name="Gorbushina A."/>
            <person name="Noack S."/>
            <person name="Walker B."/>
            <person name="Young S.K."/>
            <person name="Zeng Q."/>
            <person name="Gargeya S."/>
            <person name="Fitzgerald M."/>
            <person name="Haas B."/>
            <person name="Abouelleil A."/>
            <person name="Alvarado L."/>
            <person name="Arachchi H.M."/>
            <person name="Berlin A.M."/>
            <person name="Chapman S.B."/>
            <person name="Goldberg J."/>
            <person name="Griggs A."/>
            <person name="Gujja S."/>
            <person name="Hansen M."/>
            <person name="Howarth C."/>
            <person name="Imamovic A."/>
            <person name="Larimer J."/>
            <person name="McCowan C."/>
            <person name="Montmayeur A."/>
            <person name="Murphy C."/>
            <person name="Neiman D."/>
            <person name="Pearson M."/>
            <person name="Priest M."/>
            <person name="Roberts A."/>
            <person name="Saif S."/>
            <person name="Shea T."/>
            <person name="Sisk P."/>
            <person name="Sykes S."/>
            <person name="Wortman J."/>
            <person name="Nusbaum C."/>
            <person name="Birren B."/>
        </authorList>
    </citation>
    <scope>NUCLEOTIDE SEQUENCE [LARGE SCALE GENOMIC DNA]</scope>
    <source>
        <strain evidence="7">CBS 100218</strain>
    </source>
</reference>
<dbReference type="Gene3D" id="6.20.50.20">
    <property type="match status" value="1"/>
</dbReference>
<comment type="similarity">
    <text evidence="4">Belongs to the eukaryotic/archaeal RNase P protein component 4 family.</text>
</comment>
<dbReference type="OMA" id="HIRARLD"/>
<dbReference type="RefSeq" id="XP_007781659.1">
    <property type="nucleotide sequence ID" value="XM_007783469.1"/>
</dbReference>
<evidence type="ECO:0000256" key="5">
    <source>
        <dbReference type="SAM" id="MobiDB-lite"/>
    </source>
</evidence>
<dbReference type="STRING" id="1168221.R7YWQ6"/>
<keyword evidence="7" id="KW-1185">Reference proteome</keyword>
<evidence type="ECO:0000256" key="2">
    <source>
        <dbReference type="ARBA" id="ARBA00022723"/>
    </source>
</evidence>
<name>R7YWQ6_CONA1</name>